<dbReference type="Proteomes" id="UP000663832">
    <property type="component" value="Unassembled WGS sequence"/>
</dbReference>
<accession>A0A816EU46</accession>
<dbReference type="Proteomes" id="UP000663877">
    <property type="component" value="Unassembled WGS sequence"/>
</dbReference>
<name>A0A816EU46_9BILA</name>
<evidence type="ECO:0000313" key="2">
    <source>
        <dbReference type="EMBL" id="CAF1528150.1"/>
    </source>
</evidence>
<protein>
    <submittedName>
        <fullName evidence="3">Uncharacterized protein</fullName>
    </submittedName>
</protein>
<evidence type="ECO:0000313" key="3">
    <source>
        <dbReference type="EMBL" id="CAF1652642.1"/>
    </source>
</evidence>
<dbReference type="EMBL" id="CAJNOI010003743">
    <property type="protein sequence ID" value="CAF1528150.1"/>
    <property type="molecule type" value="Genomic_DNA"/>
</dbReference>
<feature type="region of interest" description="Disordered" evidence="1">
    <location>
        <begin position="1"/>
        <end position="25"/>
    </location>
</feature>
<reference evidence="3" key="1">
    <citation type="submission" date="2021-02" db="EMBL/GenBank/DDBJ databases">
        <authorList>
            <person name="Nowell W R."/>
        </authorList>
    </citation>
    <scope>NUCLEOTIDE SEQUENCE</scope>
</reference>
<dbReference type="AlphaFoldDB" id="A0A816EU46"/>
<feature type="non-terminal residue" evidence="3">
    <location>
        <position position="53"/>
    </location>
</feature>
<dbReference type="EMBL" id="CAJNOM010004110">
    <property type="protein sequence ID" value="CAF1652642.1"/>
    <property type="molecule type" value="Genomic_DNA"/>
</dbReference>
<proteinExistence type="predicted"/>
<comment type="caution">
    <text evidence="3">The sequence shown here is derived from an EMBL/GenBank/DDBJ whole genome shotgun (WGS) entry which is preliminary data.</text>
</comment>
<organism evidence="3 4">
    <name type="scientific">Adineta steineri</name>
    <dbReference type="NCBI Taxonomy" id="433720"/>
    <lineage>
        <taxon>Eukaryota</taxon>
        <taxon>Metazoa</taxon>
        <taxon>Spiralia</taxon>
        <taxon>Gnathifera</taxon>
        <taxon>Rotifera</taxon>
        <taxon>Eurotatoria</taxon>
        <taxon>Bdelloidea</taxon>
        <taxon>Adinetida</taxon>
        <taxon>Adinetidae</taxon>
        <taxon>Adineta</taxon>
    </lineage>
</organism>
<evidence type="ECO:0000256" key="1">
    <source>
        <dbReference type="SAM" id="MobiDB-lite"/>
    </source>
</evidence>
<gene>
    <name evidence="2" type="ORF">BJG266_LOCUS44718</name>
    <name evidence="3" type="ORF">QVE165_LOCUS61693</name>
</gene>
<keyword evidence="4" id="KW-1185">Reference proteome</keyword>
<evidence type="ECO:0000313" key="4">
    <source>
        <dbReference type="Proteomes" id="UP000663832"/>
    </source>
</evidence>
<sequence>MGNTTKCSSKPSSPSKSTSPLYKLKTSSPLSTRIHHCNGQTYVQPLFPHFKNK</sequence>